<organism evidence="2">
    <name type="scientific">Salvia splendens</name>
    <name type="common">Scarlet sage</name>
    <dbReference type="NCBI Taxonomy" id="180675"/>
    <lineage>
        <taxon>Eukaryota</taxon>
        <taxon>Viridiplantae</taxon>
        <taxon>Streptophyta</taxon>
        <taxon>Embryophyta</taxon>
        <taxon>Tracheophyta</taxon>
        <taxon>Spermatophyta</taxon>
        <taxon>Magnoliopsida</taxon>
        <taxon>eudicotyledons</taxon>
        <taxon>Gunneridae</taxon>
        <taxon>Pentapetalae</taxon>
        <taxon>asterids</taxon>
        <taxon>lamiids</taxon>
        <taxon>Lamiales</taxon>
        <taxon>Lamiaceae</taxon>
        <taxon>Nepetoideae</taxon>
        <taxon>Mentheae</taxon>
        <taxon>Salviinae</taxon>
        <taxon>Salvia</taxon>
        <taxon>Salvia subgen. Calosphace</taxon>
        <taxon>core Calosphace</taxon>
    </lineage>
</organism>
<dbReference type="AlphaFoldDB" id="A0A8X8W721"/>
<feature type="domain" description="DRBM" evidence="1">
    <location>
        <begin position="56"/>
        <end position="100"/>
    </location>
</feature>
<comment type="caution">
    <text evidence="2">The sequence shown here is derived from an EMBL/GenBank/DDBJ whole genome shotgun (WGS) entry which is preliminary data.</text>
</comment>
<evidence type="ECO:0000259" key="1">
    <source>
        <dbReference type="Pfam" id="PF00035"/>
    </source>
</evidence>
<dbReference type="SUPFAM" id="SSF54768">
    <property type="entry name" value="dsRNA-binding domain-like"/>
    <property type="match status" value="1"/>
</dbReference>
<dbReference type="EMBL" id="PNBA02000020">
    <property type="protein sequence ID" value="KAG6389148.1"/>
    <property type="molecule type" value="Genomic_DNA"/>
</dbReference>
<reference evidence="2" key="2">
    <citation type="submission" date="2020-08" db="EMBL/GenBank/DDBJ databases">
        <title>Plant Genome Project.</title>
        <authorList>
            <person name="Zhang R.-G."/>
        </authorList>
    </citation>
    <scope>NUCLEOTIDE SEQUENCE</scope>
    <source>
        <strain evidence="2">Huo1</strain>
        <tissue evidence="2">Leaf</tissue>
    </source>
</reference>
<reference evidence="2" key="1">
    <citation type="submission" date="2018-01" db="EMBL/GenBank/DDBJ databases">
        <authorList>
            <person name="Mao J.F."/>
        </authorList>
    </citation>
    <scope>NUCLEOTIDE SEQUENCE</scope>
    <source>
        <strain evidence="2">Huo1</strain>
        <tissue evidence="2">Leaf</tissue>
    </source>
</reference>
<dbReference type="InterPro" id="IPR014720">
    <property type="entry name" value="dsRBD_dom"/>
</dbReference>
<sequence length="148" mass="16482">MAFSIGRQQSIRLLEFPSWHSPNTKILVVGPPNLWLLQELAPRLYSKGEQCCFYVYELLGTERRKLSMFSYVVAIGSTEYIGASACTKKEAEINAARTTLLAIETLVPVTEDHTGNIQETKEKGLMVRSDVTPLSLGIRVNGGENHKI</sequence>
<dbReference type="Pfam" id="PF00035">
    <property type="entry name" value="dsrm"/>
    <property type="match status" value="1"/>
</dbReference>
<dbReference type="Proteomes" id="UP000298416">
    <property type="component" value="Unassembled WGS sequence"/>
</dbReference>
<dbReference type="Gene3D" id="3.30.160.20">
    <property type="match status" value="1"/>
</dbReference>
<accession>A0A8X8W721</accession>
<protein>
    <recommendedName>
        <fullName evidence="1">DRBM domain-containing protein</fullName>
    </recommendedName>
</protein>
<gene>
    <name evidence="2" type="ORF">SASPL_150607</name>
</gene>
<evidence type="ECO:0000313" key="2">
    <source>
        <dbReference type="EMBL" id="KAG6389148.1"/>
    </source>
</evidence>
<name>A0A8X8W721_SALSN</name>
<evidence type="ECO:0000313" key="3">
    <source>
        <dbReference type="Proteomes" id="UP000298416"/>
    </source>
</evidence>
<proteinExistence type="predicted"/>
<keyword evidence="3" id="KW-1185">Reference proteome</keyword>